<evidence type="ECO:0000259" key="14">
    <source>
        <dbReference type="PROSITE" id="PS51217"/>
    </source>
</evidence>
<dbReference type="GO" id="GO:0033202">
    <property type="term" value="C:DNA helicase complex"/>
    <property type="evidence" value="ECO:0007669"/>
    <property type="project" value="TreeGrafter"/>
</dbReference>
<evidence type="ECO:0000256" key="10">
    <source>
        <dbReference type="ARBA" id="ARBA00034923"/>
    </source>
</evidence>
<keyword evidence="7" id="KW-0413">Isomerase</keyword>
<comment type="catalytic activity">
    <reaction evidence="11">
        <text>ATP + H2O = ADP + phosphate + H(+)</text>
        <dbReference type="Rhea" id="RHEA:13065"/>
        <dbReference type="ChEBI" id="CHEBI:15377"/>
        <dbReference type="ChEBI" id="CHEBI:15378"/>
        <dbReference type="ChEBI" id="CHEBI:30616"/>
        <dbReference type="ChEBI" id="CHEBI:43474"/>
        <dbReference type="ChEBI" id="CHEBI:456216"/>
        <dbReference type="EC" id="5.6.2.4"/>
    </reaction>
</comment>
<evidence type="ECO:0000256" key="9">
    <source>
        <dbReference type="ARBA" id="ARBA00034808"/>
    </source>
</evidence>
<comment type="similarity">
    <text evidence="1">Belongs to the helicase family. UvrD subfamily.</text>
</comment>
<dbReference type="InterPro" id="IPR013986">
    <property type="entry name" value="DExx_box_DNA_helicase_dom_sf"/>
</dbReference>
<dbReference type="InterPro" id="IPR014016">
    <property type="entry name" value="UvrD-like_ATP-bd"/>
</dbReference>
<keyword evidence="4 12" id="KW-0347">Helicase</keyword>
<dbReference type="PROSITE" id="PS51198">
    <property type="entry name" value="UVRD_HELICASE_ATP_BIND"/>
    <property type="match status" value="1"/>
</dbReference>
<dbReference type="Pfam" id="PF13361">
    <property type="entry name" value="UvrD_C"/>
    <property type="match status" value="1"/>
</dbReference>
<evidence type="ECO:0000313" key="16">
    <source>
        <dbReference type="Proteomes" id="UP000240811"/>
    </source>
</evidence>
<evidence type="ECO:0000313" key="15">
    <source>
        <dbReference type="EMBL" id="PTL86286.1"/>
    </source>
</evidence>
<evidence type="ECO:0000256" key="5">
    <source>
        <dbReference type="ARBA" id="ARBA00022840"/>
    </source>
</evidence>
<dbReference type="AlphaFoldDB" id="A0A2T4VWY4"/>
<evidence type="ECO:0000256" key="8">
    <source>
        <dbReference type="ARBA" id="ARBA00034617"/>
    </source>
</evidence>
<proteinExistence type="inferred from homology"/>
<dbReference type="SUPFAM" id="SSF52540">
    <property type="entry name" value="P-loop containing nucleoside triphosphate hydrolases"/>
    <property type="match status" value="1"/>
</dbReference>
<comment type="catalytic activity">
    <reaction evidence="8">
        <text>Couples ATP hydrolysis with the unwinding of duplex DNA by translocating in the 3'-5' direction.</text>
        <dbReference type="EC" id="5.6.2.4"/>
    </reaction>
</comment>
<dbReference type="CDD" id="cd17932">
    <property type="entry name" value="DEXQc_UvrD"/>
    <property type="match status" value="1"/>
</dbReference>
<keyword evidence="3 12" id="KW-0378">Hydrolase</keyword>
<accession>A0A2T4VWY4</accession>
<dbReference type="Proteomes" id="UP000240811">
    <property type="component" value="Unassembled WGS sequence"/>
</dbReference>
<organism evidence="15 16">
    <name type="scientific">Candidatus Liberibacter europaeus</name>
    <dbReference type="NCBI Taxonomy" id="744859"/>
    <lineage>
        <taxon>Bacteria</taxon>
        <taxon>Pseudomonadati</taxon>
        <taxon>Pseudomonadota</taxon>
        <taxon>Alphaproteobacteria</taxon>
        <taxon>Hyphomicrobiales</taxon>
        <taxon>Rhizobiaceae</taxon>
        <taxon>Liberibacter</taxon>
    </lineage>
</organism>
<evidence type="ECO:0000256" key="3">
    <source>
        <dbReference type="ARBA" id="ARBA00022801"/>
    </source>
</evidence>
<dbReference type="Pfam" id="PF00580">
    <property type="entry name" value="UvrD-helicase"/>
    <property type="match status" value="1"/>
</dbReference>
<evidence type="ECO:0000256" key="4">
    <source>
        <dbReference type="ARBA" id="ARBA00022806"/>
    </source>
</evidence>
<keyword evidence="6" id="KW-0238">DNA-binding</keyword>
<dbReference type="CDD" id="cd18807">
    <property type="entry name" value="SF1_C_UvrD"/>
    <property type="match status" value="1"/>
</dbReference>
<dbReference type="Gene3D" id="1.10.486.10">
    <property type="entry name" value="PCRA, domain 4"/>
    <property type="match status" value="1"/>
</dbReference>
<evidence type="ECO:0000259" key="13">
    <source>
        <dbReference type="PROSITE" id="PS51198"/>
    </source>
</evidence>
<keyword evidence="2 12" id="KW-0547">Nucleotide-binding</keyword>
<dbReference type="InterPro" id="IPR027417">
    <property type="entry name" value="P-loop_NTPase"/>
</dbReference>
<dbReference type="GO" id="GO:0005524">
    <property type="term" value="F:ATP binding"/>
    <property type="evidence" value="ECO:0007669"/>
    <property type="project" value="UniProtKB-UniRule"/>
</dbReference>
<dbReference type="GO" id="GO:0043138">
    <property type="term" value="F:3'-5' DNA helicase activity"/>
    <property type="evidence" value="ECO:0007669"/>
    <property type="project" value="UniProtKB-EC"/>
</dbReference>
<name>A0A2T4VWY4_9HYPH</name>
<gene>
    <name evidence="15" type="ORF">C4617_04605</name>
</gene>
<protein>
    <recommendedName>
        <fullName evidence="9">DNA 3'-5' helicase</fullName>
        <ecNumber evidence="9">5.6.2.4</ecNumber>
    </recommendedName>
    <alternativeName>
        <fullName evidence="10">DNA 3'-5' helicase II</fullName>
    </alternativeName>
</protein>
<feature type="domain" description="UvrD-like helicase ATP-binding" evidence="13">
    <location>
        <begin position="29"/>
        <end position="309"/>
    </location>
</feature>
<evidence type="ECO:0000256" key="1">
    <source>
        <dbReference type="ARBA" id="ARBA00009922"/>
    </source>
</evidence>
<dbReference type="GO" id="GO:0003677">
    <property type="term" value="F:DNA binding"/>
    <property type="evidence" value="ECO:0007669"/>
    <property type="project" value="UniProtKB-KW"/>
</dbReference>
<dbReference type="PANTHER" id="PTHR11070">
    <property type="entry name" value="UVRD / RECB / PCRA DNA HELICASE FAMILY MEMBER"/>
    <property type="match status" value="1"/>
</dbReference>
<dbReference type="PROSITE" id="PS51217">
    <property type="entry name" value="UVRD_HELICASE_CTER"/>
    <property type="match status" value="1"/>
</dbReference>
<dbReference type="Gene3D" id="3.40.50.300">
    <property type="entry name" value="P-loop containing nucleotide triphosphate hydrolases"/>
    <property type="match status" value="2"/>
</dbReference>
<dbReference type="EC" id="5.6.2.4" evidence="9"/>
<evidence type="ECO:0000256" key="7">
    <source>
        <dbReference type="ARBA" id="ARBA00023235"/>
    </source>
</evidence>
<dbReference type="GO" id="GO:0000725">
    <property type="term" value="P:recombinational repair"/>
    <property type="evidence" value="ECO:0007669"/>
    <property type="project" value="TreeGrafter"/>
</dbReference>
<evidence type="ECO:0000256" key="11">
    <source>
        <dbReference type="ARBA" id="ARBA00048988"/>
    </source>
</evidence>
<evidence type="ECO:0000256" key="6">
    <source>
        <dbReference type="ARBA" id="ARBA00023125"/>
    </source>
</evidence>
<evidence type="ECO:0000256" key="2">
    <source>
        <dbReference type="ARBA" id="ARBA00022741"/>
    </source>
</evidence>
<dbReference type="EMBL" id="PSQJ01000005">
    <property type="protein sequence ID" value="PTL86286.1"/>
    <property type="molecule type" value="Genomic_DNA"/>
</dbReference>
<dbReference type="GO" id="GO:0005829">
    <property type="term" value="C:cytosol"/>
    <property type="evidence" value="ECO:0007669"/>
    <property type="project" value="TreeGrafter"/>
</dbReference>
<keyword evidence="5 12" id="KW-0067">ATP-binding</keyword>
<evidence type="ECO:0000256" key="12">
    <source>
        <dbReference type="PROSITE-ProRule" id="PRU00560"/>
    </source>
</evidence>
<dbReference type="GO" id="GO:0016887">
    <property type="term" value="F:ATP hydrolysis activity"/>
    <property type="evidence" value="ECO:0007669"/>
    <property type="project" value="RHEA"/>
</dbReference>
<feature type="domain" description="UvrD-like helicase C-terminal" evidence="14">
    <location>
        <begin position="310"/>
        <end position="582"/>
    </location>
</feature>
<dbReference type="InterPro" id="IPR014017">
    <property type="entry name" value="DNA_helicase_UvrD-like_C"/>
</dbReference>
<dbReference type="InterPro" id="IPR000212">
    <property type="entry name" value="DNA_helicase_UvrD/REP"/>
</dbReference>
<dbReference type="PANTHER" id="PTHR11070:SF2">
    <property type="entry name" value="ATP-DEPENDENT DNA HELICASE SRS2"/>
    <property type="match status" value="1"/>
</dbReference>
<comment type="caution">
    <text evidence="15">The sequence shown here is derived from an EMBL/GenBank/DDBJ whole genome shotgun (WGS) entry which is preliminary data.</text>
</comment>
<reference evidence="16" key="1">
    <citation type="submission" date="2018-02" db="EMBL/GenBank/DDBJ databases">
        <title>Genome sequence of Candidatus Liberibacter europaeus.</title>
        <authorList>
            <person name="Frampton R.A."/>
            <person name="Thompson S.M."/>
            <person name="David C."/>
            <person name="Addison S.M."/>
            <person name="Smith G.R."/>
        </authorList>
    </citation>
    <scope>NUCLEOTIDE SEQUENCE [LARGE SCALE GENOMIC DNA]</scope>
</reference>
<feature type="binding site" evidence="12">
    <location>
        <begin position="50"/>
        <end position="57"/>
    </location>
    <ligand>
        <name>ATP</name>
        <dbReference type="ChEBI" id="CHEBI:30616"/>
    </ligand>
</feature>
<sequence length="749" mass="87438">MSQSKEESFFSKYKTNKIPLNEDFDYLDQLNPQQKYAVTNIDENPLLILAGAGTGKTKVLVSRMFHLISQKKIPPYKIIAITFTNQAMKNIKDRFSLFIKNIPKISTFHSFCAEVLRRHCNVINMSSNFNILDRYLCRKIVKELIHYMKIDEKKCSITWIMDRIDHWQNHGFNPEEIETSSLAENEEIPHKIYTSYMKRLQEQENLDFGGLIIKAIEVLRNPHVLKQYHQKISYIMVDEYQDVNPAQYMLLRLLCQRNDIEQGINLCCVGDEDQCIYEWRGSKVDHITHFQKDFKDSNIIKLEQNYRSTSHILNVANQLISNNKNRLDKRLFTQQDSYNASKVKLHVSRNSESELFTIVSEIKKCINIGIPLSNIAVLVRISLQTRSFETAFMDQGIPYKVIGGGFYDRLEIRNAISYLRLVCNKKNDSDFIEIINLPKRGIGKESLNKIKSHAERNQISLFKATEEIIEAKALQPKKIKTLQNFVNDIYRWGDNLKNHSESNNVAKIILEESGYLAIWKDDKFSEESRERYEYLTSLISIAREYETIQQFIVNASFREDNNNHLSQSPDYVQIMTLHAAKGLEFDTVFISGWEQGLFPHQRSLDAQDYEKELEGERRLAYVGITRARNNCHLFYVLDRRPNIYSKYNSDNYKNEPSQFLLELYNPDCVEEIIHDDIYGRLSDYRDNLYDKSHISSTTHTKFQVGNLIEHEKLGTGTILLVSGNKVYVDFNNANPKWISDSFINKIQAL</sequence>
<dbReference type="Gene3D" id="1.10.10.160">
    <property type="match status" value="1"/>
</dbReference>